<feature type="region of interest" description="Disordered" evidence="1">
    <location>
        <begin position="626"/>
        <end position="661"/>
    </location>
</feature>
<sequence>MARKKNKQRKEAPDGGNGGPSGGVVAPLGPGLDGPGPASKKDVVTTTATNTNTNNTSASTGSNSKSRAVAPALPQPPASPALIICRNKHWRYISSFHGPWLQLPHEILETLVNINYNTPRPRPIDPAVFYDLVKIRRLVDDATDLAVRAASGVVSLNSLNNSHPAAALGLGFGGGNQPKLSPERKHKLREQATQKLARAYRLDEIACSVATMQSASALEDVASLVLKRDPNSLDAKYVHFFHEKIPSRQLAESTSLDTLDDVISGQQSEGEPLRTRATVRVFKEDYDGAARDLTEALQVFRAHKAHSMAGKSRELQVVEPGGRRLDVKLDEDQQPSSLEIQLLFARAGVYLSIACLHVHEALLPIPAATKSKDPESENIVQPTDGLGGQADVGDGAGSGTSTPATDAPPPELTSAEKESQRRVLEARKIVKSNAKKALRDYMAYLSNFDYSPNLPTDIAEDFTRKVKAGKNKGRRPASHIRSDSPSGEIAHTVYTLNELFAATPPADLPPYPPTDVTLAGPAPGTDATYVGTTMELVTYHPLMTDALHALLLCHVLVQTSTKELQRHAYMVARLARLADGYPMFQASRSPARADWIEVLRRGENWVGLAVPWESLCAAAPLYPGQSSQNNGTNPSAKRGQKALPAPEAAREVKKDIDDDDRERINQQALMRAIEDDRVGDEATLRAAISAHRKRAEDDLRAERMDGSGEADSAIVPVANGGSKPVSPAPQHAGSDKAPSSSSSSGRAPSPGTAHRRWAMDEGREYPILTERASAVARWLREAPPGAGGRGGHSKKKKKAAVTAA</sequence>
<feature type="compositionally biased region" description="Low complexity" evidence="1">
    <location>
        <begin position="23"/>
        <end position="38"/>
    </location>
</feature>
<feature type="compositionally biased region" description="Basic and acidic residues" evidence="1">
    <location>
        <begin position="694"/>
        <end position="706"/>
    </location>
</feature>
<accession>A0ABR4FEB3</accession>
<protein>
    <recommendedName>
        <fullName evidence="4">Histidine kinase group protein</fullName>
    </recommendedName>
</protein>
<feature type="compositionally biased region" description="Low complexity" evidence="1">
    <location>
        <begin position="735"/>
        <end position="751"/>
    </location>
</feature>
<dbReference type="Proteomes" id="UP001600888">
    <property type="component" value="Unassembled WGS sequence"/>
</dbReference>
<evidence type="ECO:0008006" key="4">
    <source>
        <dbReference type="Google" id="ProtNLM"/>
    </source>
</evidence>
<feature type="compositionally biased region" description="Basic and acidic residues" evidence="1">
    <location>
        <begin position="648"/>
        <end position="661"/>
    </location>
</feature>
<dbReference type="EMBL" id="JBAWTH010000002">
    <property type="protein sequence ID" value="KAL2293022.1"/>
    <property type="molecule type" value="Genomic_DNA"/>
</dbReference>
<feature type="compositionally biased region" description="Basic residues" evidence="1">
    <location>
        <begin position="791"/>
        <end position="804"/>
    </location>
</feature>
<keyword evidence="3" id="KW-1185">Reference proteome</keyword>
<feature type="region of interest" description="Disordered" evidence="1">
    <location>
        <begin position="369"/>
        <end position="421"/>
    </location>
</feature>
<evidence type="ECO:0000313" key="3">
    <source>
        <dbReference type="Proteomes" id="UP001600888"/>
    </source>
</evidence>
<comment type="caution">
    <text evidence="2">The sequence shown here is derived from an EMBL/GenBank/DDBJ whole genome shotgun (WGS) entry which is preliminary data.</text>
</comment>
<reference evidence="2 3" key="1">
    <citation type="submission" date="2024-03" db="EMBL/GenBank/DDBJ databases">
        <title>A high-quality draft genome sequence of Diaporthe vaccinii, a causative agent of upright dieback and viscid rot disease in cranberry plants.</title>
        <authorList>
            <person name="Sarrasin M."/>
            <person name="Lang B.F."/>
            <person name="Burger G."/>
        </authorList>
    </citation>
    <scope>NUCLEOTIDE SEQUENCE [LARGE SCALE GENOMIC DNA]</scope>
    <source>
        <strain evidence="2 3">IS7</strain>
    </source>
</reference>
<name>A0ABR4FEB3_9PEZI</name>
<evidence type="ECO:0000313" key="2">
    <source>
        <dbReference type="EMBL" id="KAL2293022.1"/>
    </source>
</evidence>
<proteinExistence type="predicted"/>
<feature type="region of interest" description="Disordered" evidence="1">
    <location>
        <begin position="1"/>
        <end position="73"/>
    </location>
</feature>
<evidence type="ECO:0000256" key="1">
    <source>
        <dbReference type="SAM" id="MobiDB-lite"/>
    </source>
</evidence>
<feature type="compositionally biased region" description="Polar residues" evidence="1">
    <location>
        <begin position="626"/>
        <end position="635"/>
    </location>
</feature>
<organism evidence="2 3">
    <name type="scientific">Diaporthe vaccinii</name>
    <dbReference type="NCBI Taxonomy" id="105482"/>
    <lineage>
        <taxon>Eukaryota</taxon>
        <taxon>Fungi</taxon>
        <taxon>Dikarya</taxon>
        <taxon>Ascomycota</taxon>
        <taxon>Pezizomycotina</taxon>
        <taxon>Sordariomycetes</taxon>
        <taxon>Sordariomycetidae</taxon>
        <taxon>Diaporthales</taxon>
        <taxon>Diaporthaceae</taxon>
        <taxon>Diaporthe</taxon>
        <taxon>Diaporthe eres species complex</taxon>
    </lineage>
</organism>
<feature type="compositionally biased region" description="Low complexity" evidence="1">
    <location>
        <begin position="45"/>
        <end position="72"/>
    </location>
</feature>
<feature type="region of interest" description="Disordered" evidence="1">
    <location>
        <begin position="689"/>
        <end position="764"/>
    </location>
</feature>
<feature type="compositionally biased region" description="Gly residues" evidence="1">
    <location>
        <begin position="385"/>
        <end position="398"/>
    </location>
</feature>
<feature type="region of interest" description="Disordered" evidence="1">
    <location>
        <begin position="776"/>
        <end position="804"/>
    </location>
</feature>
<gene>
    <name evidence="2" type="ORF">FJTKL_08037</name>
</gene>